<reference evidence="2" key="1">
    <citation type="submission" date="2022-07" db="EMBL/GenBank/DDBJ databases">
        <title>Phylogenomic reconstructions and comparative analyses of Kickxellomycotina fungi.</title>
        <authorList>
            <person name="Reynolds N.K."/>
            <person name="Stajich J.E."/>
            <person name="Barry K."/>
            <person name="Grigoriev I.V."/>
            <person name="Crous P."/>
            <person name="Smith M.E."/>
        </authorList>
    </citation>
    <scope>NUCLEOTIDE SEQUENCE</scope>
    <source>
        <strain evidence="2">NBRC 105413</strain>
    </source>
</reference>
<dbReference type="Gene3D" id="3.30.460.20">
    <property type="entry name" value="CorA soluble domain-like"/>
    <property type="match status" value="1"/>
</dbReference>
<comment type="caution">
    <text evidence="2">The sequence shown here is derived from an EMBL/GenBank/DDBJ whole genome shotgun (WGS) entry which is preliminary data.</text>
</comment>
<dbReference type="GO" id="GO:0016020">
    <property type="term" value="C:membrane"/>
    <property type="evidence" value="ECO:0007669"/>
    <property type="project" value="InterPro"/>
</dbReference>
<proteinExistence type="predicted"/>
<dbReference type="Pfam" id="PF01544">
    <property type="entry name" value="CorA"/>
    <property type="match status" value="1"/>
</dbReference>
<dbReference type="PANTHER" id="PTHR21535">
    <property type="entry name" value="MAGNESIUM AND COBALT TRANSPORT PROTEIN/MITOCHONDRIAL IMPORT INNER MEMBRANE TRANSLOCASE SUBUNIT TIM8"/>
    <property type="match status" value="1"/>
</dbReference>
<keyword evidence="3" id="KW-1185">Reference proteome</keyword>
<dbReference type="EMBL" id="JANBOH010000399">
    <property type="protein sequence ID" value="KAJ1642448.1"/>
    <property type="molecule type" value="Genomic_DNA"/>
</dbReference>
<keyword evidence="1" id="KW-0812">Transmembrane</keyword>
<feature type="transmembrane region" description="Helical" evidence="1">
    <location>
        <begin position="445"/>
        <end position="466"/>
    </location>
</feature>
<feature type="transmembrane region" description="Helical" evidence="1">
    <location>
        <begin position="408"/>
        <end position="425"/>
    </location>
</feature>
<dbReference type="GO" id="GO:0046873">
    <property type="term" value="F:metal ion transmembrane transporter activity"/>
    <property type="evidence" value="ECO:0007669"/>
    <property type="project" value="InterPro"/>
</dbReference>
<keyword evidence="1" id="KW-0472">Membrane</keyword>
<organism evidence="2 3">
    <name type="scientific">Coemansia asiatica</name>
    <dbReference type="NCBI Taxonomy" id="1052880"/>
    <lineage>
        <taxon>Eukaryota</taxon>
        <taxon>Fungi</taxon>
        <taxon>Fungi incertae sedis</taxon>
        <taxon>Zoopagomycota</taxon>
        <taxon>Kickxellomycotina</taxon>
        <taxon>Kickxellomycetes</taxon>
        <taxon>Kickxellales</taxon>
        <taxon>Kickxellaceae</taxon>
        <taxon>Coemansia</taxon>
    </lineage>
</organism>
<accession>A0A9W7XFY7</accession>
<dbReference type="InterPro" id="IPR002523">
    <property type="entry name" value="MgTranspt_CorA/ZnTranspt_ZntB"/>
</dbReference>
<evidence type="ECO:0000313" key="3">
    <source>
        <dbReference type="Proteomes" id="UP001145021"/>
    </source>
</evidence>
<dbReference type="PANTHER" id="PTHR21535:SF51">
    <property type="entry name" value="MANGANESE RESISTANCE PROTEIN MNR2"/>
    <property type="match status" value="1"/>
</dbReference>
<dbReference type="AlphaFoldDB" id="A0A9W7XFY7"/>
<keyword evidence="1" id="KW-1133">Transmembrane helix</keyword>
<sequence>MNQAKDTAVSAASMQHSLEQLLEATNRSKHSDAQKLARLLLSDFTALKTHSAIASAYSENSSNDNSGSIASEHTWTGDWNADALDELALNGIVAGAMDDVAAESPSMSFVSTKTSQPVDNDNSRFMLFLSSAGVQQPANIDDALAALAERTGGCSWLDINEPTEPELQRMARTLHIHPLTVEDMVAGINTTQHQQQQQQQPDKLERTSWASGHGFVFVTYGALDQTTSRLQTSSMLSILVFATCVVTVHGQQLVPHVQAALVRLLGERNEPTAPFIAYALIDSITDNLEYLARSIEKDVQAVDALVMQADGSKAEMLQRIGAARRNLLGLWRALAAKPDVIRQLMRLVVEHDDMWHQLGDVHDHLGSLTFLCGQCEMVLARAHANYMAQLSLGLSRTTVGVGVFSNQWAVLACVLLPLQIAAGLFGQNIKVPWMVDVETGTNNNLHAWFGIFGFMMLFLLCVVGVLRRCGAL</sequence>
<evidence type="ECO:0000256" key="1">
    <source>
        <dbReference type="SAM" id="Phobius"/>
    </source>
</evidence>
<dbReference type="SUPFAM" id="SSF143865">
    <property type="entry name" value="CorA soluble domain-like"/>
    <property type="match status" value="1"/>
</dbReference>
<dbReference type="Gene3D" id="1.20.58.340">
    <property type="entry name" value="Magnesium transport protein CorA, transmembrane region"/>
    <property type="match status" value="1"/>
</dbReference>
<protein>
    <submittedName>
        <fullName evidence="2">CorA metal ion transporter</fullName>
    </submittedName>
</protein>
<dbReference type="InterPro" id="IPR045861">
    <property type="entry name" value="CorA_cytoplasmic_dom"/>
</dbReference>
<evidence type="ECO:0000313" key="2">
    <source>
        <dbReference type="EMBL" id="KAJ1642448.1"/>
    </source>
</evidence>
<dbReference type="Proteomes" id="UP001145021">
    <property type="component" value="Unassembled WGS sequence"/>
</dbReference>
<gene>
    <name evidence="2" type="primary">MNR2_4</name>
    <name evidence="2" type="ORF">LPJ64_005709</name>
</gene>
<name>A0A9W7XFY7_9FUNG</name>